<dbReference type="Proteomes" id="UP000292082">
    <property type="component" value="Unassembled WGS sequence"/>
</dbReference>
<sequence>MQAPLTPSPPMTCKRELVLDIDGTGLHRKGGKKANCITADVKTSVAFPPGLPVLGSAAAPCRAPQASAPATSQSEDKLAVTARSVPRLILRGFRATGHTIFCMECFPCRSPLCAGASSSGPELGNVLAVIHVVDAGARTQAMRCSGLGVLLIAVTVRSDIGKSIVDNAELSKEGIKKSNKDARLSVRELVRAVWGLYWTSDGLSRHKTLGSGLAAIEGVHYGLSRGIIEGRRDVEPRNDRRTWGVRATRMGCCLTDEITHVSDLQFYIYWLDSCEPRGGNVPPLESDQVGKDQKSGVRDYADQARRTISAS</sequence>
<proteinExistence type="predicted"/>
<name>A0A4Q9P911_9APHY</name>
<dbReference type="EMBL" id="ML145427">
    <property type="protein sequence ID" value="TBU51044.1"/>
    <property type="molecule type" value="Genomic_DNA"/>
</dbReference>
<gene>
    <name evidence="2" type="ORF">BD310DRAFT_910908</name>
</gene>
<accession>A0A4Q9P911</accession>
<dbReference type="AlphaFoldDB" id="A0A4Q9P911"/>
<keyword evidence="3" id="KW-1185">Reference proteome</keyword>
<evidence type="ECO:0000313" key="2">
    <source>
        <dbReference type="EMBL" id="TBU51044.1"/>
    </source>
</evidence>
<organism evidence="2 3">
    <name type="scientific">Dichomitus squalens</name>
    <dbReference type="NCBI Taxonomy" id="114155"/>
    <lineage>
        <taxon>Eukaryota</taxon>
        <taxon>Fungi</taxon>
        <taxon>Dikarya</taxon>
        <taxon>Basidiomycota</taxon>
        <taxon>Agaricomycotina</taxon>
        <taxon>Agaricomycetes</taxon>
        <taxon>Polyporales</taxon>
        <taxon>Polyporaceae</taxon>
        <taxon>Dichomitus</taxon>
    </lineage>
</organism>
<protein>
    <submittedName>
        <fullName evidence="2">Uncharacterized protein</fullName>
    </submittedName>
</protein>
<reference evidence="2 3" key="1">
    <citation type="submission" date="2019-01" db="EMBL/GenBank/DDBJ databases">
        <title>Draft genome sequences of three monokaryotic isolates of the white-rot basidiomycete fungus Dichomitus squalens.</title>
        <authorList>
            <consortium name="DOE Joint Genome Institute"/>
            <person name="Lopez S.C."/>
            <person name="Andreopoulos B."/>
            <person name="Pangilinan J."/>
            <person name="Lipzen A."/>
            <person name="Riley R."/>
            <person name="Ahrendt S."/>
            <person name="Ng V."/>
            <person name="Barry K."/>
            <person name="Daum C."/>
            <person name="Grigoriev I.V."/>
            <person name="Hilden K.S."/>
            <person name="Makela M.R."/>
            <person name="de Vries R.P."/>
        </authorList>
    </citation>
    <scope>NUCLEOTIDE SEQUENCE [LARGE SCALE GENOMIC DNA]</scope>
    <source>
        <strain evidence="2 3">CBS 464.89</strain>
    </source>
</reference>
<feature type="compositionally biased region" description="Basic and acidic residues" evidence="1">
    <location>
        <begin position="288"/>
        <end position="305"/>
    </location>
</feature>
<evidence type="ECO:0000256" key="1">
    <source>
        <dbReference type="SAM" id="MobiDB-lite"/>
    </source>
</evidence>
<evidence type="ECO:0000313" key="3">
    <source>
        <dbReference type="Proteomes" id="UP000292082"/>
    </source>
</evidence>
<feature type="region of interest" description="Disordered" evidence="1">
    <location>
        <begin position="281"/>
        <end position="311"/>
    </location>
</feature>